<dbReference type="GO" id="GO:0005643">
    <property type="term" value="C:nuclear pore"/>
    <property type="evidence" value="ECO:0007669"/>
    <property type="project" value="InterPro"/>
</dbReference>
<name>A0A9P0BBQ6_BRAAE</name>
<feature type="domain" description="Nose resistant-to-fluoxetine protein N-terminal" evidence="3">
    <location>
        <begin position="459"/>
        <end position="610"/>
    </location>
</feature>
<feature type="transmembrane region" description="Helical" evidence="2">
    <location>
        <begin position="1023"/>
        <end position="1041"/>
    </location>
</feature>
<dbReference type="EMBL" id="OV121138">
    <property type="protein sequence ID" value="CAH0560082.1"/>
    <property type="molecule type" value="Genomic_DNA"/>
</dbReference>
<feature type="compositionally biased region" description="Basic residues" evidence="1">
    <location>
        <begin position="37"/>
        <end position="47"/>
    </location>
</feature>
<dbReference type="Pfam" id="PF08911">
    <property type="entry name" value="NUP50"/>
    <property type="match status" value="1"/>
</dbReference>
<feature type="region of interest" description="Disordered" evidence="1">
    <location>
        <begin position="276"/>
        <end position="302"/>
    </location>
</feature>
<dbReference type="Gene3D" id="2.30.29.30">
    <property type="entry name" value="Pleckstrin-homology domain (PH domain)/Phosphotyrosine-binding domain (PTB)"/>
    <property type="match status" value="1"/>
</dbReference>
<feature type="transmembrane region" description="Helical" evidence="2">
    <location>
        <begin position="849"/>
        <end position="868"/>
    </location>
</feature>
<dbReference type="InterPro" id="IPR011993">
    <property type="entry name" value="PH-like_dom_sf"/>
</dbReference>
<gene>
    <name evidence="4" type="ORF">MELIAE_LOCUS9910</name>
</gene>
<dbReference type="InterPro" id="IPR052728">
    <property type="entry name" value="O2_lipid_transport_reg"/>
</dbReference>
<dbReference type="CDD" id="cd13170">
    <property type="entry name" value="RanBD_NUP50"/>
    <property type="match status" value="1"/>
</dbReference>
<feature type="transmembrane region" description="Helical" evidence="2">
    <location>
        <begin position="875"/>
        <end position="899"/>
    </location>
</feature>
<dbReference type="Proteomes" id="UP001154078">
    <property type="component" value="Chromosome 7"/>
</dbReference>
<feature type="transmembrane region" description="Helical" evidence="2">
    <location>
        <begin position="785"/>
        <end position="806"/>
    </location>
</feature>
<accession>A0A9P0BBQ6</accession>
<dbReference type="InterPro" id="IPR002656">
    <property type="entry name" value="Acyl_transf_3_dom"/>
</dbReference>
<dbReference type="PANTHER" id="PTHR11161:SF0">
    <property type="entry name" value="O-ACYLTRANSFERASE LIKE PROTEIN"/>
    <property type="match status" value="1"/>
</dbReference>
<evidence type="ECO:0000313" key="4">
    <source>
        <dbReference type="EMBL" id="CAH0560082.1"/>
    </source>
</evidence>
<reference evidence="4" key="1">
    <citation type="submission" date="2021-12" db="EMBL/GenBank/DDBJ databases">
        <authorList>
            <person name="King R."/>
        </authorList>
    </citation>
    <scope>NUCLEOTIDE SEQUENCE</scope>
</reference>
<protein>
    <recommendedName>
        <fullName evidence="3">Nose resistant-to-fluoxetine protein N-terminal domain-containing protein</fullName>
    </recommendedName>
</protein>
<dbReference type="AlphaFoldDB" id="A0A9P0BBQ6"/>
<evidence type="ECO:0000259" key="3">
    <source>
        <dbReference type="SMART" id="SM00703"/>
    </source>
</evidence>
<dbReference type="Pfam" id="PF01757">
    <property type="entry name" value="Acyl_transf_3"/>
    <property type="match status" value="1"/>
</dbReference>
<keyword evidence="2" id="KW-0472">Membrane</keyword>
<feature type="region of interest" description="Disordered" evidence="1">
    <location>
        <begin position="78"/>
        <end position="119"/>
    </location>
</feature>
<evidence type="ECO:0000256" key="2">
    <source>
        <dbReference type="SAM" id="Phobius"/>
    </source>
</evidence>
<feature type="transmembrane region" description="Helical" evidence="2">
    <location>
        <begin position="919"/>
        <end position="937"/>
    </location>
</feature>
<organism evidence="4 5">
    <name type="scientific">Brassicogethes aeneus</name>
    <name type="common">Rape pollen beetle</name>
    <name type="synonym">Meligethes aeneus</name>
    <dbReference type="NCBI Taxonomy" id="1431903"/>
    <lineage>
        <taxon>Eukaryota</taxon>
        <taxon>Metazoa</taxon>
        <taxon>Ecdysozoa</taxon>
        <taxon>Arthropoda</taxon>
        <taxon>Hexapoda</taxon>
        <taxon>Insecta</taxon>
        <taxon>Pterygota</taxon>
        <taxon>Neoptera</taxon>
        <taxon>Endopterygota</taxon>
        <taxon>Coleoptera</taxon>
        <taxon>Polyphaga</taxon>
        <taxon>Cucujiformia</taxon>
        <taxon>Nitidulidae</taxon>
        <taxon>Meligethinae</taxon>
        <taxon>Brassicogethes</taxon>
    </lineage>
</organism>
<dbReference type="Pfam" id="PF20146">
    <property type="entry name" value="NRF"/>
    <property type="match status" value="1"/>
</dbReference>
<dbReference type="InterPro" id="IPR015007">
    <property type="entry name" value="NUP2/50/61"/>
</dbReference>
<feature type="compositionally biased region" description="Basic and acidic residues" evidence="1">
    <location>
        <begin position="280"/>
        <end position="293"/>
    </location>
</feature>
<dbReference type="SUPFAM" id="SSF50729">
    <property type="entry name" value="PH domain-like"/>
    <property type="match status" value="1"/>
</dbReference>
<keyword evidence="2" id="KW-1133">Transmembrane helix</keyword>
<dbReference type="InterPro" id="IPR006621">
    <property type="entry name" value="Nose-resist-to-fluoxetine_N"/>
</dbReference>
<feature type="region of interest" description="Disordered" evidence="1">
    <location>
        <begin position="1"/>
        <end position="59"/>
    </location>
</feature>
<feature type="transmembrane region" description="Helical" evidence="2">
    <location>
        <begin position="949"/>
        <end position="969"/>
    </location>
</feature>
<dbReference type="GO" id="GO:0016747">
    <property type="term" value="F:acyltransferase activity, transferring groups other than amino-acyl groups"/>
    <property type="evidence" value="ECO:0007669"/>
    <property type="project" value="InterPro"/>
</dbReference>
<feature type="compositionally biased region" description="Polar residues" evidence="1">
    <location>
        <begin position="82"/>
        <end position="98"/>
    </location>
</feature>
<feature type="transmembrane region" description="Helical" evidence="2">
    <location>
        <begin position="989"/>
        <end position="1011"/>
    </location>
</feature>
<keyword evidence="2" id="KW-0812">Transmembrane</keyword>
<keyword evidence="5" id="KW-1185">Reference proteome</keyword>
<dbReference type="PANTHER" id="PTHR11161">
    <property type="entry name" value="O-ACYLTRANSFERASE"/>
    <property type="match status" value="1"/>
</dbReference>
<proteinExistence type="predicted"/>
<feature type="transmembrane region" description="Helical" evidence="2">
    <location>
        <begin position="623"/>
        <end position="644"/>
    </location>
</feature>
<feature type="transmembrane region" description="Helical" evidence="2">
    <location>
        <begin position="739"/>
        <end position="764"/>
    </location>
</feature>
<dbReference type="OrthoDB" id="118951at2759"/>
<feature type="transmembrane region" description="Helical" evidence="2">
    <location>
        <begin position="1061"/>
        <end position="1080"/>
    </location>
</feature>
<evidence type="ECO:0000256" key="1">
    <source>
        <dbReference type="SAM" id="MobiDB-lite"/>
    </source>
</evidence>
<dbReference type="SMART" id="SM00703">
    <property type="entry name" value="NRF"/>
    <property type="match status" value="1"/>
</dbReference>
<evidence type="ECO:0000313" key="5">
    <source>
        <dbReference type="Proteomes" id="UP001154078"/>
    </source>
</evidence>
<sequence length="1127" mass="127340">MAKRTATTELNHDNWEREDEPEEAGTFQRATEDTLKKRVIKSARRRNPASTLMNSGDAANKGAFASFQGFGKAATPAAPNFNFLSNLSNPPKTNGTTTPDKKDGTAPKLIFGNTNTNNTIEKKTEKSQDYWARLKGLNESVSKWIDKWVKEDPLCNLQPVFDDYKKYFDELEQDRPKESTESKSVENKNGSKLTESASATFSFGSAAATVASSVSLAAATTTTSTTGLSFGNTSKPMFSFGSANNAPTTTGSGTENVSFASTVSANSFSFGSGTFSAPVETKKSNTEENKNGGEDDEDEPPKVEYNPVMENDHVYTVKCKLFVKKDGKFGGGSVGNLFLKNVKDSEKVQLIVRADTNLGNVLCNLILSESIPTQRLGNKDVMLVCLPLPDSKPPPTPILLRVKSADEADKLLEFAKEMCGKVVVCVFLCLIFLNNVFGNIIIDQIKQKAEYIIDSAAGKNECTYHLKLLIKDIIFRKPWALEMLDASAKIQPGLLAGNLYQFGNFDQCLAVYEKTNKTVIQGQYCTVLVVPSSKFKGELSFLFEPQMIADFKKITLSTHALDILRVLKMIYGICIPKSCNISTLQDIWDYIEHMFGMTFHMDFYDFTCRYTGKPLDPLYYDKYVYMFFGAVALLVLMSTLYDVLIHQKGKVEKIDENTKEITIKEPKDNYKMCFSVYSNWKKLFLNKGFEDSSSMTCIYGMKVLSMFWIIHGHRFASTVFAGSVNGFDLYEWRTKFYNLYIMGASFSVDTFLTLSGMLLISSFLKFQLYNPQIKFSFKGFYFYRFLRLGPGLLATILFYISVLKLLSDGPIWPIVMKKITFSCQNTWWATLFFATNFVDMNYQCVEQSWYLAVDSQLYFISPIILLNISKYPKKVFAGMLVTLIASSAYAYYITITYNLGAVYMNGNKDYHQYIYQPTHIRIAAWLIGLAFGYLIFYYKSFKLSKKLQVLSWSICIGTVAFIQYIHIFFTYEYDPYISALFNAFTRPMWAFAISSMVYLCISGNGGVINEFLSCHFFKIISRLTYSMYLTHLGVLAYMIAPRRHSEHFSTFKCWHDFFGDMVLILSVSLVMCLTFEYPMIRIGGLMFRAAPKAQTVGTNTTPNEKVQYVVSVIPLESLKKKKKLKST</sequence>